<reference evidence="2 3" key="1">
    <citation type="submission" date="2019-01" db="EMBL/GenBank/DDBJ databases">
        <title>Nuclear Genome Assembly of the Microalgal Biofuel strain Nannochloropsis salina CCMP1776.</title>
        <authorList>
            <person name="Hovde B."/>
        </authorList>
    </citation>
    <scope>NUCLEOTIDE SEQUENCE [LARGE SCALE GENOMIC DNA]</scope>
    <source>
        <strain evidence="2 3">CCMP1776</strain>
    </source>
</reference>
<evidence type="ECO:0000256" key="1">
    <source>
        <dbReference type="SAM" id="MobiDB-lite"/>
    </source>
</evidence>
<comment type="caution">
    <text evidence="2">The sequence shown here is derived from an EMBL/GenBank/DDBJ whole genome shotgun (WGS) entry which is preliminary data.</text>
</comment>
<dbReference type="AlphaFoldDB" id="A0A4D9DCX1"/>
<feature type="compositionally biased region" description="Basic and acidic residues" evidence="1">
    <location>
        <begin position="134"/>
        <end position="152"/>
    </location>
</feature>
<evidence type="ECO:0000313" key="3">
    <source>
        <dbReference type="Proteomes" id="UP000355283"/>
    </source>
</evidence>
<feature type="compositionally biased region" description="Acidic residues" evidence="1">
    <location>
        <begin position="121"/>
        <end position="133"/>
    </location>
</feature>
<keyword evidence="3" id="KW-1185">Reference proteome</keyword>
<proteinExistence type="predicted"/>
<evidence type="ECO:0000313" key="2">
    <source>
        <dbReference type="EMBL" id="TFJ86389.1"/>
    </source>
</evidence>
<dbReference type="Proteomes" id="UP000355283">
    <property type="component" value="Unassembled WGS sequence"/>
</dbReference>
<accession>A0A4D9DCX1</accession>
<feature type="compositionally biased region" description="Basic and acidic residues" evidence="1">
    <location>
        <begin position="1"/>
        <end position="28"/>
    </location>
</feature>
<name>A0A4D9DCX1_9STRA</name>
<dbReference type="EMBL" id="SDOX01000009">
    <property type="protein sequence ID" value="TFJ86389.1"/>
    <property type="molecule type" value="Genomic_DNA"/>
</dbReference>
<protein>
    <submittedName>
        <fullName evidence="2">Uncharacterized protein</fullName>
    </submittedName>
</protein>
<feature type="region of interest" description="Disordered" evidence="1">
    <location>
        <begin position="1"/>
        <end position="51"/>
    </location>
</feature>
<gene>
    <name evidence="2" type="ORF">NSK_002597</name>
</gene>
<feature type="region of interest" description="Disordered" evidence="1">
    <location>
        <begin position="117"/>
        <end position="172"/>
    </location>
</feature>
<sequence>MLEGSEREPRLTGEKCAAVEKEGGKSTGEEEDEDGEGGKEEEGGESETKVMPLPHLVIKDVLQIFPKQSLREEPTVAVDCEGDLVQIFPLSYVRKSAPSLLLAFLLQDSLGMRGGLWSSEWGEDGNQDSEEGDDATREEADRQDWHEEGSDARKRRKGRKEGMGGRGMGGID</sequence>
<organism evidence="2 3">
    <name type="scientific">Nannochloropsis salina CCMP1776</name>
    <dbReference type="NCBI Taxonomy" id="1027361"/>
    <lineage>
        <taxon>Eukaryota</taxon>
        <taxon>Sar</taxon>
        <taxon>Stramenopiles</taxon>
        <taxon>Ochrophyta</taxon>
        <taxon>Eustigmatophyceae</taxon>
        <taxon>Eustigmatales</taxon>
        <taxon>Monodopsidaceae</taxon>
        <taxon>Microchloropsis</taxon>
        <taxon>Microchloropsis salina</taxon>
    </lineage>
</organism>